<evidence type="ECO:0000313" key="1">
    <source>
        <dbReference type="EMBL" id="CBK41394.1"/>
    </source>
</evidence>
<evidence type="ECO:0000313" key="2">
    <source>
        <dbReference type="Proteomes" id="UP000001660"/>
    </source>
</evidence>
<protein>
    <submittedName>
        <fullName evidence="1">Uncharacterized protein</fullName>
    </submittedName>
</protein>
<reference evidence="1 2" key="1">
    <citation type="journal article" date="2010" name="Proc. Natl. Acad. Sci. U.S.A.">
        <title>A Nitrospira metagenome illuminates the physiology and evolution of globally important nitrite-oxidizing bacteria.</title>
        <authorList>
            <person name="Lucker S."/>
            <person name="Wagner M."/>
            <person name="Maixner F."/>
            <person name="Pelletier E."/>
            <person name="Koch H."/>
            <person name="Vacherie B."/>
            <person name="Rattei T."/>
            <person name="Sinninghe Damste J."/>
            <person name="Spieck E."/>
            <person name="Le Paslier D."/>
            <person name="Daims H."/>
        </authorList>
    </citation>
    <scope>NUCLEOTIDE SEQUENCE [LARGE SCALE GENOMIC DNA]</scope>
</reference>
<proteinExistence type="predicted"/>
<keyword evidence="2" id="KW-1185">Reference proteome</keyword>
<dbReference type="AlphaFoldDB" id="D8PDT5"/>
<gene>
    <name evidence="1" type="ORF">NIDE1659</name>
</gene>
<dbReference type="STRING" id="330214.NIDE1659"/>
<name>D8PDT5_9BACT</name>
<organism evidence="1 2">
    <name type="scientific">Nitrospira defluvii</name>
    <dbReference type="NCBI Taxonomy" id="330214"/>
    <lineage>
        <taxon>Bacteria</taxon>
        <taxon>Pseudomonadati</taxon>
        <taxon>Nitrospirota</taxon>
        <taxon>Nitrospiria</taxon>
        <taxon>Nitrospirales</taxon>
        <taxon>Nitrospiraceae</taxon>
        <taxon>Nitrospira</taxon>
    </lineage>
</organism>
<dbReference type="EMBL" id="FP929003">
    <property type="protein sequence ID" value="CBK41394.1"/>
    <property type="molecule type" value="Genomic_DNA"/>
</dbReference>
<dbReference type="KEGG" id="nde:NIDE1659"/>
<dbReference type="Proteomes" id="UP000001660">
    <property type="component" value="Chromosome"/>
</dbReference>
<dbReference type="HOGENOM" id="CLU_2057107_0_0_0"/>
<accession>D8PDT5</accession>
<sequence length="119" mass="14157">MASPPWAPVVWIMAYQPSHRSRNRLSRYVISQYVQDQCGYVNMCWSWKRSLGFPISRLWEEMRHQWSPRNAYRRIRGEIEIPHIVFIKTWEDLLSGHPIWFSGTILQLVLGKGLVCQEV</sequence>